<dbReference type="InterPro" id="IPR001633">
    <property type="entry name" value="EAL_dom"/>
</dbReference>
<dbReference type="OrthoDB" id="980411at2"/>
<dbReference type="InterPro" id="IPR000160">
    <property type="entry name" value="GGDEF_dom"/>
</dbReference>
<dbReference type="Proteomes" id="UP000018896">
    <property type="component" value="Unassembled WGS sequence"/>
</dbReference>
<feature type="domain" description="EAL" evidence="1">
    <location>
        <begin position="290"/>
        <end position="539"/>
    </location>
</feature>
<dbReference type="SUPFAM" id="SSF55073">
    <property type="entry name" value="Nucleotide cyclase"/>
    <property type="match status" value="1"/>
</dbReference>
<evidence type="ECO:0000259" key="1">
    <source>
        <dbReference type="PROSITE" id="PS50883"/>
    </source>
</evidence>
<dbReference type="PANTHER" id="PTHR33121">
    <property type="entry name" value="CYCLIC DI-GMP PHOSPHODIESTERASE PDEF"/>
    <property type="match status" value="1"/>
</dbReference>
<dbReference type="SUPFAM" id="SSF141868">
    <property type="entry name" value="EAL domain-like"/>
    <property type="match status" value="1"/>
</dbReference>
<keyword evidence="3" id="KW-1185">Reference proteome</keyword>
<dbReference type="InterPro" id="IPR029787">
    <property type="entry name" value="Nucleotide_cyclase"/>
</dbReference>
<dbReference type="PANTHER" id="PTHR33121:SF70">
    <property type="entry name" value="SIGNALING PROTEIN YKOW"/>
    <property type="match status" value="1"/>
</dbReference>
<dbReference type="Gene3D" id="3.20.20.450">
    <property type="entry name" value="EAL domain"/>
    <property type="match status" value="1"/>
</dbReference>
<dbReference type="Pfam" id="PF00563">
    <property type="entry name" value="EAL"/>
    <property type="match status" value="1"/>
</dbReference>
<dbReference type="InterPro" id="IPR035919">
    <property type="entry name" value="EAL_sf"/>
</dbReference>
<dbReference type="InterPro" id="IPR043128">
    <property type="entry name" value="Rev_trsase/Diguanyl_cyclase"/>
</dbReference>
<evidence type="ECO:0000313" key="2">
    <source>
        <dbReference type="EMBL" id="GAE34513.1"/>
    </source>
</evidence>
<accession>W4QSB4</accession>
<dbReference type="PROSITE" id="PS50883">
    <property type="entry name" value="EAL"/>
    <property type="match status" value="1"/>
</dbReference>
<dbReference type="AlphaFoldDB" id="W4QSB4"/>
<dbReference type="GO" id="GO:0071111">
    <property type="term" value="F:cyclic-guanylate-specific phosphodiesterase activity"/>
    <property type="evidence" value="ECO:0007669"/>
    <property type="project" value="InterPro"/>
</dbReference>
<organism evidence="2 3">
    <name type="scientific">Halalkalibacter akibai (strain ATCC 43226 / DSM 21942 / CIP 109018 / JCM 9157 / 1139)</name>
    <name type="common">Bacillus akibai</name>
    <dbReference type="NCBI Taxonomy" id="1236973"/>
    <lineage>
        <taxon>Bacteria</taxon>
        <taxon>Bacillati</taxon>
        <taxon>Bacillota</taxon>
        <taxon>Bacilli</taxon>
        <taxon>Bacillales</taxon>
        <taxon>Bacillaceae</taxon>
        <taxon>Halalkalibacter</taxon>
    </lineage>
</organism>
<dbReference type="InterPro" id="IPR050706">
    <property type="entry name" value="Cyclic-di-GMP_PDE-like"/>
</dbReference>
<evidence type="ECO:0000313" key="3">
    <source>
        <dbReference type="Proteomes" id="UP000018896"/>
    </source>
</evidence>
<sequence>MEEKFIALSNVIKAFEHMYGIVFLMEFNQQQFIYRFVSPKAKELASLNDDCIGKSINDVYPDYIAEHIRALYEEARKTNKPVIVQDKFNMESVNEVAKLVVIPISEVYFISYTERTLIKEASKIDLLTGLPSYPIFIENLEKSLNNLSNQPVVLFYIKLLPINKQKLRKEMNQGTFVIELAKRIQAFIQIEEAQLARVIDDEMICFIKMGRGEGSKITELQLAISEPFLRSGIKVVMETAIGVTFIEVEGKTVNTLINEAYHAMLLAKKQKGNTISVFNEHRQTAEIGLKPSVENELFKAIEREEFKLFFQPIVHVETGKVHYEALLRWFSAKLGSVPPDAFIVVAENNGYIKEIDAWVIENVCKTVATSNWITKVSINLSTKTLELTNFEQTLLTICQKYEIHPNQIELELTEHSLLDDEKVLINKLCSLRKAGFQVAIDDFGMRHASFNYLRVLPVDKIKIDKAFIEDIHQDSKEYVIVTSILSLAQKLGVKVTAEGIETDEQAKLMMAVSCNELQGYLFSKPVPVDVLMKMEQHTTDKWKKLKAETTL</sequence>
<dbReference type="CDD" id="cd01948">
    <property type="entry name" value="EAL"/>
    <property type="match status" value="1"/>
</dbReference>
<dbReference type="Pfam" id="PF00990">
    <property type="entry name" value="GGDEF"/>
    <property type="match status" value="1"/>
</dbReference>
<dbReference type="Gene3D" id="3.30.70.270">
    <property type="match status" value="1"/>
</dbReference>
<proteinExistence type="predicted"/>
<dbReference type="EMBL" id="BAUV01000008">
    <property type="protein sequence ID" value="GAE34513.1"/>
    <property type="molecule type" value="Genomic_DNA"/>
</dbReference>
<dbReference type="RefSeq" id="WP_035663409.1">
    <property type="nucleotide sequence ID" value="NZ_BAUV01000008.1"/>
</dbReference>
<comment type="caution">
    <text evidence="2">The sequence shown here is derived from an EMBL/GenBank/DDBJ whole genome shotgun (WGS) entry which is preliminary data.</text>
</comment>
<gene>
    <name evidence="2" type="ORF">JCM9157_1575</name>
</gene>
<dbReference type="STRING" id="1236973.JCM9157_1575"/>
<reference evidence="2 3" key="1">
    <citation type="journal article" date="2014" name="Genome Announc.">
        <title>Draft Genome Sequences of Three Alkaliphilic Bacillus Strains, Bacillus wakoensis JCM 9140T, Bacillus akibai JCM 9157T, and Bacillus hemicellulosilyticus JCM 9152T.</title>
        <authorList>
            <person name="Yuki M."/>
            <person name="Oshima K."/>
            <person name="Suda W."/>
            <person name="Oshida Y."/>
            <person name="Kitamura K."/>
            <person name="Iida T."/>
            <person name="Hattori M."/>
            <person name="Ohkuma M."/>
        </authorList>
    </citation>
    <scope>NUCLEOTIDE SEQUENCE [LARGE SCALE GENOMIC DNA]</scope>
    <source>
        <strain evidence="2 3">JCM 9157</strain>
    </source>
</reference>
<dbReference type="eggNOG" id="COG5001">
    <property type="taxonomic scope" value="Bacteria"/>
</dbReference>
<dbReference type="SMART" id="SM00267">
    <property type="entry name" value="GGDEF"/>
    <property type="match status" value="1"/>
</dbReference>
<dbReference type="Gene3D" id="3.30.450.20">
    <property type="entry name" value="PAS domain"/>
    <property type="match status" value="1"/>
</dbReference>
<dbReference type="SMART" id="SM00052">
    <property type="entry name" value="EAL"/>
    <property type="match status" value="1"/>
</dbReference>
<name>W4QSB4_HALA3</name>
<protein>
    <submittedName>
        <fullName evidence="2">Diguanylate cyclase/phosphodiesterase</fullName>
    </submittedName>
</protein>